<dbReference type="RefSeq" id="WP_167807828.1">
    <property type="nucleotide sequence ID" value="NZ_JAAVMB010000013.1"/>
</dbReference>
<feature type="chain" id="PRO_5030760356" evidence="3">
    <location>
        <begin position="29"/>
        <end position="256"/>
    </location>
</feature>
<dbReference type="NCBIfam" id="TIGR01167">
    <property type="entry name" value="LPXTG_anchor"/>
    <property type="match status" value="1"/>
</dbReference>
<dbReference type="InterPro" id="IPR013783">
    <property type="entry name" value="Ig-like_fold"/>
</dbReference>
<gene>
    <name evidence="5" type="ORF">HED35_11240</name>
</gene>
<feature type="transmembrane region" description="Helical" evidence="2">
    <location>
        <begin position="231"/>
        <end position="250"/>
    </location>
</feature>
<feature type="region of interest" description="Disordered" evidence="1">
    <location>
        <begin position="203"/>
        <end position="225"/>
    </location>
</feature>
<dbReference type="Gene3D" id="2.60.40.10">
    <property type="entry name" value="Immunoglobulins"/>
    <property type="match status" value="1"/>
</dbReference>
<feature type="domain" description="Gram-positive pilin subunit D1 N-terminal" evidence="4">
    <location>
        <begin position="34"/>
        <end position="198"/>
    </location>
</feature>
<proteinExistence type="predicted"/>
<evidence type="ECO:0000256" key="2">
    <source>
        <dbReference type="SAM" id="Phobius"/>
    </source>
</evidence>
<evidence type="ECO:0000313" key="5">
    <source>
        <dbReference type="EMBL" id="NKC68663.1"/>
    </source>
</evidence>
<feature type="compositionally biased region" description="Basic and acidic residues" evidence="1">
    <location>
        <begin position="205"/>
        <end position="220"/>
    </location>
</feature>
<dbReference type="EMBL" id="JAAVMB010000013">
    <property type="protein sequence ID" value="NKC68663.1"/>
    <property type="molecule type" value="Genomic_DNA"/>
</dbReference>
<feature type="signal peptide" evidence="3">
    <location>
        <begin position="1"/>
        <end position="28"/>
    </location>
</feature>
<dbReference type="Proteomes" id="UP000521358">
    <property type="component" value="Unassembled WGS sequence"/>
</dbReference>
<keyword evidence="2" id="KW-0472">Membrane</keyword>
<keyword evidence="3" id="KW-0732">Signal</keyword>
<reference evidence="5 6" key="1">
    <citation type="submission" date="2020-03" db="EMBL/GenBank/DDBJ databases">
        <title>Bacterial samples isolated from urine from healthy bovine heifers (Gyr breed).</title>
        <authorList>
            <person name="Giannattasio-Ferraz S."/>
            <person name="Maskeri L."/>
            <person name="Penido A."/>
            <person name="Barbosa-Stancioli E.F."/>
            <person name="Putonti C."/>
        </authorList>
    </citation>
    <scope>NUCLEOTIDE SEQUENCE [LARGE SCALE GENOMIC DNA]</scope>
    <source>
        <strain evidence="5 6">UFMG-H7</strain>
    </source>
</reference>
<evidence type="ECO:0000313" key="6">
    <source>
        <dbReference type="Proteomes" id="UP000521358"/>
    </source>
</evidence>
<dbReference type="AlphaFoldDB" id="A0A7X6I3J9"/>
<dbReference type="Pfam" id="PF16555">
    <property type="entry name" value="GramPos_pilinD1"/>
    <property type="match status" value="1"/>
</dbReference>
<comment type="caution">
    <text evidence="5">The sequence shown here is derived from an EMBL/GenBank/DDBJ whole genome shotgun (WGS) entry which is preliminary data.</text>
</comment>
<evidence type="ECO:0000259" key="4">
    <source>
        <dbReference type="Pfam" id="PF16555"/>
    </source>
</evidence>
<keyword evidence="2" id="KW-1133">Transmembrane helix</keyword>
<evidence type="ECO:0000256" key="1">
    <source>
        <dbReference type="SAM" id="MobiDB-lite"/>
    </source>
</evidence>
<organism evidence="5 6">
    <name type="scientific">Vagococcus fluvialis</name>
    <dbReference type="NCBI Taxonomy" id="2738"/>
    <lineage>
        <taxon>Bacteria</taxon>
        <taxon>Bacillati</taxon>
        <taxon>Bacillota</taxon>
        <taxon>Bacilli</taxon>
        <taxon>Lactobacillales</taxon>
        <taxon>Enterococcaceae</taxon>
        <taxon>Vagococcus</taxon>
    </lineage>
</organism>
<dbReference type="InterPro" id="IPR032364">
    <property type="entry name" value="GramPos_pilinD1_N"/>
</dbReference>
<keyword evidence="2" id="KW-0812">Transmembrane</keyword>
<sequence length="256" mass="29184">MKKLIKFISFLFLFSLSVSLLGTTKVNAEEDILKTEFILHKRMYIDPKANPKEVSNTGLEMPDEEFMNKETTYGLNDVVFEIYDVSEYVRKQREEKKSTQEIQKYFSDTKPNQLAENFKNNLVDTVVTKTINGESGMAVFEATSKEEIPAYLILEKAAPLIKGQKIIKLAMPMLIILPVENPLEEGNYLSTIHLYPKNAQYDVPEPEKKVPPTPKPDPKPKKPFLPQTGEIKSAMAILGVVVIAVVFWIWKNKRST</sequence>
<evidence type="ECO:0000256" key="3">
    <source>
        <dbReference type="SAM" id="SignalP"/>
    </source>
</evidence>
<accession>A0A7X6I3J9</accession>
<name>A0A7X6I3J9_9ENTE</name>
<protein>
    <submittedName>
        <fullName evidence="5">LPXTG cell wall anchor domain-containing protein</fullName>
    </submittedName>
</protein>